<dbReference type="VEuPathDB" id="FungiDB:GMDG_05671"/>
<dbReference type="SUPFAM" id="SSF54106">
    <property type="entry name" value="LysM domain"/>
    <property type="match status" value="3"/>
</dbReference>
<protein>
    <recommendedName>
        <fullName evidence="4">LysM domain-containing protein</fullName>
    </recommendedName>
</protein>
<dbReference type="PANTHER" id="PTHR34997">
    <property type="entry name" value="AM15"/>
    <property type="match status" value="1"/>
</dbReference>
<dbReference type="Proteomes" id="UP000077154">
    <property type="component" value="Unassembled WGS sequence"/>
</dbReference>
<feature type="domain" description="LysM" evidence="4">
    <location>
        <begin position="373"/>
        <end position="420"/>
    </location>
</feature>
<dbReference type="PROSITE" id="PS51782">
    <property type="entry name" value="LYSM"/>
    <property type="match status" value="6"/>
</dbReference>
<dbReference type="InterPro" id="IPR052210">
    <property type="entry name" value="LysM1-like"/>
</dbReference>
<feature type="region of interest" description="Disordered" evidence="3">
    <location>
        <begin position="586"/>
        <end position="618"/>
    </location>
</feature>
<feature type="domain" description="LysM" evidence="4">
    <location>
        <begin position="168"/>
        <end position="215"/>
    </location>
</feature>
<dbReference type="GO" id="GO:0008061">
    <property type="term" value="F:chitin binding"/>
    <property type="evidence" value="ECO:0007669"/>
    <property type="project" value="UniProtKB-KW"/>
</dbReference>
<feature type="compositionally biased region" description="Low complexity" evidence="3">
    <location>
        <begin position="586"/>
        <end position="604"/>
    </location>
</feature>
<feature type="domain" description="LysM" evidence="4">
    <location>
        <begin position="84"/>
        <end position="131"/>
    </location>
</feature>
<feature type="domain" description="LysM" evidence="4">
    <location>
        <begin position="448"/>
        <end position="495"/>
    </location>
</feature>
<dbReference type="OrthoDB" id="5985073at2759"/>
<organism evidence="5">
    <name type="scientific">Pseudogymnoascus destructans</name>
    <dbReference type="NCBI Taxonomy" id="655981"/>
    <lineage>
        <taxon>Eukaryota</taxon>
        <taxon>Fungi</taxon>
        <taxon>Dikarya</taxon>
        <taxon>Ascomycota</taxon>
        <taxon>Pezizomycotina</taxon>
        <taxon>Leotiomycetes</taxon>
        <taxon>Thelebolales</taxon>
        <taxon>Thelebolaceae</taxon>
        <taxon>Pseudogymnoascus</taxon>
    </lineage>
</organism>
<feature type="domain" description="LysM" evidence="4">
    <location>
        <begin position="276"/>
        <end position="324"/>
    </location>
</feature>
<feature type="domain" description="LysM" evidence="4">
    <location>
        <begin position="533"/>
        <end position="579"/>
    </location>
</feature>
<dbReference type="CDD" id="cd00118">
    <property type="entry name" value="LysM"/>
    <property type="match status" value="3"/>
</dbReference>
<keyword evidence="2" id="KW-0843">Virulence</keyword>
<evidence type="ECO:0000256" key="2">
    <source>
        <dbReference type="ARBA" id="ARBA00023026"/>
    </source>
</evidence>
<evidence type="ECO:0000256" key="3">
    <source>
        <dbReference type="SAM" id="MobiDB-lite"/>
    </source>
</evidence>
<accession>A0A177AKY1</accession>
<keyword evidence="1" id="KW-0147">Chitin-binding</keyword>
<name>A0A177AKY1_9PEZI</name>
<dbReference type="PANTHER" id="PTHR34997:SF1">
    <property type="entry name" value="PEPTIDOGLYCAN-BINDING LYSIN DOMAIN"/>
    <property type="match status" value="1"/>
</dbReference>
<dbReference type="RefSeq" id="XP_024327988.1">
    <property type="nucleotide sequence ID" value="XM_024464526.1"/>
</dbReference>
<evidence type="ECO:0000259" key="4">
    <source>
        <dbReference type="PROSITE" id="PS51782"/>
    </source>
</evidence>
<evidence type="ECO:0000256" key="1">
    <source>
        <dbReference type="ARBA" id="ARBA00022669"/>
    </source>
</evidence>
<sequence>MPPNRCRNYSSTETTFLILTAKELSMTTMRLLFFTVALTASIGQTGIVDLNADAVVRRADAPHTTYHTTANKPTMTGIATNCNKFYDVVKGDDCETVAAAFKITKNQFLAWNPAVSADCGTNFWVGDSYCVGTGKAGVSSTKSDAPHTTVYTKPDKPTQTGTICNCNKWYDVVEGDDCGTVATAFKIQLADFLKMNPAVSSDCVTNFWVGNSYCVGTSEGACPTSTSIKPHNSTTISSSYSIISQPSSSYVQVTRSTATSWPPTQTQAGQVPYCNKWKLVYPGDTCASIQATYSTSMSLDDFKSWNPALGANCTNLFANYFVCVGIQSQTSATHNTTATSQWYPPYTPTVRPTPNSTFVPSPTQSGIPPSCMAFYQATTNDTCESIIKEEGYVSLNELKQYNPALGSDCSGLIAGDYYCVMNGTLPLPSVATAAPAATQAGITPDCVSWYRADSGEDCDLIVKMFGTFSSEDFLKWNPAVKSDCSGLKINNYYCVAIPSTPTTRTTSYISTPLPTNGVGPQPEQRGIPEACSDYWFVGSVDTCDSIATKNNITAAQLESYNPALSSGCSGLTPNYYICVEIPGSSATSATGTGTTGSASNTGATKPMATTDTLPEPIH</sequence>
<reference evidence="5" key="1">
    <citation type="submission" date="2016-03" db="EMBL/GenBank/DDBJ databases">
        <title>Updated assembly of Pseudogymnoascus destructans, the fungus causing white-nose syndrome of bats.</title>
        <authorList>
            <person name="Palmer J.M."/>
            <person name="Drees K.P."/>
            <person name="Foster J.T."/>
            <person name="Lindner D.L."/>
        </authorList>
    </citation>
    <scope>NUCLEOTIDE SEQUENCE [LARGE SCALE GENOMIC DNA]</scope>
    <source>
        <strain evidence="5">20631-21</strain>
    </source>
</reference>
<dbReference type="AlphaFoldDB" id="A0A177AKY1"/>
<dbReference type="InterPro" id="IPR018392">
    <property type="entry name" value="LysM"/>
</dbReference>
<dbReference type="GeneID" id="36283932"/>
<dbReference type="SMART" id="SM00257">
    <property type="entry name" value="LysM"/>
    <property type="match status" value="5"/>
</dbReference>
<dbReference type="Pfam" id="PF01476">
    <property type="entry name" value="LysM"/>
    <property type="match status" value="4"/>
</dbReference>
<gene>
    <name evidence="5" type="ORF">VC83_00839</name>
</gene>
<dbReference type="EMBL" id="KV441387">
    <property type="protein sequence ID" value="OAF62716.1"/>
    <property type="molecule type" value="Genomic_DNA"/>
</dbReference>
<dbReference type="Gene3D" id="3.10.350.10">
    <property type="entry name" value="LysM domain"/>
    <property type="match status" value="6"/>
</dbReference>
<dbReference type="eggNOG" id="KOG2806">
    <property type="taxonomic scope" value="Eukaryota"/>
</dbReference>
<evidence type="ECO:0000313" key="5">
    <source>
        <dbReference type="EMBL" id="OAF62716.1"/>
    </source>
</evidence>
<proteinExistence type="predicted"/>
<dbReference type="InterPro" id="IPR036779">
    <property type="entry name" value="LysM_dom_sf"/>
</dbReference>